<proteinExistence type="predicted"/>
<name>A0A1F5E754_9BACT</name>
<evidence type="ECO:0000313" key="2">
    <source>
        <dbReference type="EMBL" id="OGD63161.1"/>
    </source>
</evidence>
<evidence type="ECO:0000313" key="3">
    <source>
        <dbReference type="Proteomes" id="UP000178583"/>
    </source>
</evidence>
<keyword evidence="1" id="KW-1133">Transmembrane helix</keyword>
<protein>
    <submittedName>
        <fullName evidence="2">Uncharacterized protein</fullName>
    </submittedName>
</protein>
<sequence>MTTDHRVFEFALIVAFGAVMVSLGCIAVWSCLVYHLPAYIPLAGLGDILIGGWLTIASMKAIRTIRHAVNA</sequence>
<dbReference type="Proteomes" id="UP000178583">
    <property type="component" value="Unassembled WGS sequence"/>
</dbReference>
<feature type="transmembrane region" description="Helical" evidence="1">
    <location>
        <begin position="36"/>
        <end position="56"/>
    </location>
</feature>
<dbReference type="PROSITE" id="PS51257">
    <property type="entry name" value="PROKAR_LIPOPROTEIN"/>
    <property type="match status" value="1"/>
</dbReference>
<feature type="transmembrane region" description="Helical" evidence="1">
    <location>
        <begin position="7"/>
        <end position="30"/>
    </location>
</feature>
<dbReference type="AlphaFoldDB" id="A0A1F5E754"/>
<keyword evidence="1" id="KW-0472">Membrane</keyword>
<evidence type="ECO:0000256" key="1">
    <source>
        <dbReference type="SAM" id="Phobius"/>
    </source>
</evidence>
<comment type="caution">
    <text evidence="2">The sequence shown here is derived from an EMBL/GenBank/DDBJ whole genome shotgun (WGS) entry which is preliminary data.</text>
</comment>
<dbReference type="EMBL" id="MEZY01000038">
    <property type="protein sequence ID" value="OGD63161.1"/>
    <property type="molecule type" value="Genomic_DNA"/>
</dbReference>
<dbReference type="STRING" id="1797472.A2215_01735"/>
<reference evidence="2 3" key="1">
    <citation type="journal article" date="2016" name="Nat. Commun.">
        <title>Thousands of microbial genomes shed light on interconnected biogeochemical processes in an aquifer system.</title>
        <authorList>
            <person name="Anantharaman K."/>
            <person name="Brown C.T."/>
            <person name="Hug L.A."/>
            <person name="Sharon I."/>
            <person name="Castelle C.J."/>
            <person name="Probst A.J."/>
            <person name="Thomas B.C."/>
            <person name="Singh A."/>
            <person name="Wilkins M.J."/>
            <person name="Karaoz U."/>
            <person name="Brodie E.L."/>
            <person name="Williams K.H."/>
            <person name="Hubbard S.S."/>
            <person name="Banfield J.F."/>
        </authorList>
    </citation>
    <scope>NUCLEOTIDE SEQUENCE [LARGE SCALE GENOMIC DNA]</scope>
</reference>
<keyword evidence="1" id="KW-0812">Transmembrane</keyword>
<accession>A0A1F5E754</accession>
<gene>
    <name evidence="2" type="ORF">A2215_01735</name>
</gene>
<organism evidence="2 3">
    <name type="scientific">Candidatus Berkelbacteria bacterium RIFOXYA2_FULL_43_10</name>
    <dbReference type="NCBI Taxonomy" id="1797472"/>
    <lineage>
        <taxon>Bacteria</taxon>
        <taxon>Candidatus Berkelbacteria</taxon>
    </lineage>
</organism>